<evidence type="ECO:0000313" key="1">
    <source>
        <dbReference type="EMBL" id="KAI6083923.1"/>
    </source>
</evidence>
<accession>A0ACC0CTU7</accession>
<dbReference type="EMBL" id="MU394345">
    <property type="protein sequence ID" value="KAI6083923.1"/>
    <property type="molecule type" value="Genomic_DNA"/>
</dbReference>
<reference evidence="1 2" key="1">
    <citation type="journal article" date="2022" name="New Phytol.">
        <title>Ecological generalism drives hyperdiversity of secondary metabolite gene clusters in xylarialean endophytes.</title>
        <authorList>
            <person name="Franco M.E.E."/>
            <person name="Wisecaver J.H."/>
            <person name="Arnold A.E."/>
            <person name="Ju Y.M."/>
            <person name="Slot J.C."/>
            <person name="Ahrendt S."/>
            <person name="Moore L.P."/>
            <person name="Eastman K.E."/>
            <person name="Scott K."/>
            <person name="Konkel Z."/>
            <person name="Mondo S.J."/>
            <person name="Kuo A."/>
            <person name="Hayes R.D."/>
            <person name="Haridas S."/>
            <person name="Andreopoulos B."/>
            <person name="Riley R."/>
            <person name="LaButti K."/>
            <person name="Pangilinan J."/>
            <person name="Lipzen A."/>
            <person name="Amirebrahimi M."/>
            <person name="Yan J."/>
            <person name="Adam C."/>
            <person name="Keymanesh K."/>
            <person name="Ng V."/>
            <person name="Louie K."/>
            <person name="Northen T."/>
            <person name="Drula E."/>
            <person name="Henrissat B."/>
            <person name="Hsieh H.M."/>
            <person name="Youens-Clark K."/>
            <person name="Lutzoni F."/>
            <person name="Miadlikowska J."/>
            <person name="Eastwood D.C."/>
            <person name="Hamelin R.C."/>
            <person name="Grigoriev I.V."/>
            <person name="U'Ren J.M."/>
        </authorList>
    </citation>
    <scope>NUCLEOTIDE SEQUENCE [LARGE SCALE GENOMIC DNA]</scope>
    <source>
        <strain evidence="1 2">ER1909</strain>
    </source>
</reference>
<sequence length="255" mass="27387">MSSNQTVVVIVPGAWTPPAAYRKLADALKAKSLAVHIPALPTNNGARPPNSSHEADMAAVRDVVEPLVSQGNDVVMLMHSYGGAVGTNAVEGLARTDRQSKGLEGGVVHLVYLSAYLLAKGQSIMTILDLAGLTGRDHLVTINEDGTWLPSDSVSSMYHDLDPDDQVEQSELVKPNNLACMYGQVKYEAWRDIPSTYVRTEQDLVVPPKFQDICLENAEKAGISVNIAVFDCGHSAYAKYPIEVADIVVKASNAT</sequence>
<protein>
    <submittedName>
        <fullName evidence="1">Alpha/beta-hydrolase</fullName>
    </submittedName>
</protein>
<name>A0ACC0CTU7_9PEZI</name>
<dbReference type="Proteomes" id="UP001497680">
    <property type="component" value="Unassembled WGS sequence"/>
</dbReference>
<proteinExistence type="predicted"/>
<organism evidence="1 2">
    <name type="scientific">Hypoxylon rubiginosum</name>
    <dbReference type="NCBI Taxonomy" id="110542"/>
    <lineage>
        <taxon>Eukaryota</taxon>
        <taxon>Fungi</taxon>
        <taxon>Dikarya</taxon>
        <taxon>Ascomycota</taxon>
        <taxon>Pezizomycotina</taxon>
        <taxon>Sordariomycetes</taxon>
        <taxon>Xylariomycetidae</taxon>
        <taxon>Xylariales</taxon>
        <taxon>Hypoxylaceae</taxon>
        <taxon>Hypoxylon</taxon>
    </lineage>
</organism>
<comment type="caution">
    <text evidence="1">The sequence shown here is derived from an EMBL/GenBank/DDBJ whole genome shotgun (WGS) entry which is preliminary data.</text>
</comment>
<gene>
    <name evidence="1" type="ORF">F4821DRAFT_182256</name>
</gene>
<keyword evidence="2" id="KW-1185">Reference proteome</keyword>
<evidence type="ECO:0000313" key="2">
    <source>
        <dbReference type="Proteomes" id="UP001497680"/>
    </source>
</evidence>